<name>A0ABV6FBG2_9BURK</name>
<keyword evidence="7" id="KW-0676">Redox-active center</keyword>
<evidence type="ECO:0000256" key="4">
    <source>
        <dbReference type="ARBA" id="ARBA00022748"/>
    </source>
</evidence>
<evidence type="ECO:0000256" key="8">
    <source>
        <dbReference type="SAM" id="Phobius"/>
    </source>
</evidence>
<evidence type="ECO:0000256" key="2">
    <source>
        <dbReference type="ARBA" id="ARBA00022475"/>
    </source>
</evidence>
<dbReference type="Proteomes" id="UP001589773">
    <property type="component" value="Unassembled WGS sequence"/>
</dbReference>
<dbReference type="InterPro" id="IPR003834">
    <property type="entry name" value="Cyt_c_assmbl_TM_dom"/>
</dbReference>
<dbReference type="Pfam" id="PF11412">
    <property type="entry name" value="DsbD_N"/>
    <property type="match status" value="1"/>
</dbReference>
<proteinExistence type="predicted"/>
<dbReference type="RefSeq" id="WP_379677164.1">
    <property type="nucleotide sequence ID" value="NZ_JBHLWP010000001.1"/>
</dbReference>
<keyword evidence="12" id="KW-1185">Reference proteome</keyword>
<feature type="transmembrane region" description="Helical" evidence="8">
    <location>
        <begin position="407"/>
        <end position="429"/>
    </location>
</feature>
<evidence type="ECO:0000256" key="5">
    <source>
        <dbReference type="ARBA" id="ARBA00022989"/>
    </source>
</evidence>
<dbReference type="Pfam" id="PF13899">
    <property type="entry name" value="Thioredoxin_7"/>
    <property type="match status" value="1"/>
</dbReference>
<comment type="caution">
    <text evidence="11">The sequence shown here is derived from an EMBL/GenBank/DDBJ whole genome shotgun (WGS) entry which is preliminary data.</text>
</comment>
<feature type="transmembrane region" description="Helical" evidence="8">
    <location>
        <begin position="450"/>
        <end position="477"/>
    </location>
</feature>
<feature type="signal peptide" evidence="9">
    <location>
        <begin position="1"/>
        <end position="40"/>
    </location>
</feature>
<evidence type="ECO:0000313" key="12">
    <source>
        <dbReference type="Proteomes" id="UP001589773"/>
    </source>
</evidence>
<dbReference type="InterPro" id="IPR035671">
    <property type="entry name" value="DsbD_gamma"/>
</dbReference>
<evidence type="ECO:0000256" key="9">
    <source>
        <dbReference type="SAM" id="SignalP"/>
    </source>
</evidence>
<feature type="transmembrane region" description="Helical" evidence="8">
    <location>
        <begin position="544"/>
        <end position="565"/>
    </location>
</feature>
<feature type="transmembrane region" description="Helical" evidence="8">
    <location>
        <begin position="365"/>
        <end position="387"/>
    </location>
</feature>
<evidence type="ECO:0000256" key="6">
    <source>
        <dbReference type="ARBA" id="ARBA00023136"/>
    </source>
</evidence>
<dbReference type="InterPro" id="IPR017937">
    <property type="entry name" value="Thioredoxin_CS"/>
</dbReference>
<keyword evidence="4" id="KW-0201">Cytochrome c-type biogenesis</keyword>
<sequence length="725" mass="75783">MRRPGHDGPAGGSILHPSLPRFFAFLLALALLLQAAWSHAASSATTQNARAELLVHAPKGIRPGEDVWLGLRLQHAPGWHTYWSNAGDSGLPTTLAWTLPPGFAAGEIAWPTPKQLPLGPLMNYGYEGDLLLPVRLTVPAGYQGGTVPVKLRADWLICEEACIPEFAELDIELAPGPATAHAALFEGARAAAPRPVPGLDAAARIEGNNLVLEASGLPPAYRDGPLQLFPELGGVIEPAAPLSQQWEGSKLVLRAPLAAQRSESPASMHAVITVGHQSPGIRVGFDIAGAWPQAGTAAAGPAAAAQPAAAPASPAAPAQAPRPWLAVLAFAFLGGAILNLMPCVFPVLSLKVLGFAQHGGERRRIVAGGFAYSAGVIASFLLLAALLLLLRASGEQLGWGFQLQSPLFVAALAILFALIGFNLAGLFEFRHLLPDRIVNARARNPVADDFLTGVLAVAVASPCTAPFMGAALGAALAQPAPQALSVFAALGAGMAAPYLAASLFPGLARLLPRPGAWMVRFKTFMAFPMFATVVWLLWVLGQQAGADAVAAVLGLLVAGAFGAWVLGLPARSRPGRWIGIGVAGLAIAATAAWSWPALRHQPATVAGAPAADDSWQAWSPQAMAAARQEGRPVFVDFTAAWCVTCQYNKRTTLADPALLQDFKARNVLLLRADWTRRDETITGALKELGRSGVPVYALYPNGGEAPKLLSELPTVDEVRQALAGL</sequence>
<evidence type="ECO:0000313" key="11">
    <source>
        <dbReference type="EMBL" id="MFC0250415.1"/>
    </source>
</evidence>
<feature type="domain" description="Thioredoxin" evidence="10">
    <location>
        <begin position="597"/>
        <end position="725"/>
    </location>
</feature>
<dbReference type="InterPro" id="IPR013766">
    <property type="entry name" value="Thioredoxin_domain"/>
</dbReference>
<dbReference type="PROSITE" id="PS51352">
    <property type="entry name" value="THIOREDOXIN_2"/>
    <property type="match status" value="1"/>
</dbReference>
<evidence type="ECO:0000259" key="10">
    <source>
        <dbReference type="PROSITE" id="PS51352"/>
    </source>
</evidence>
<dbReference type="Gene3D" id="3.40.30.10">
    <property type="entry name" value="Glutaredoxin"/>
    <property type="match status" value="1"/>
</dbReference>
<accession>A0ABV6FBG2</accession>
<feature type="transmembrane region" description="Helical" evidence="8">
    <location>
        <begin position="519"/>
        <end position="538"/>
    </location>
</feature>
<feature type="transmembrane region" description="Helical" evidence="8">
    <location>
        <begin position="324"/>
        <end position="353"/>
    </location>
</feature>
<feature type="transmembrane region" description="Helical" evidence="8">
    <location>
        <begin position="483"/>
        <end position="507"/>
    </location>
</feature>
<dbReference type="EMBL" id="JBHLWP010000001">
    <property type="protein sequence ID" value="MFC0250415.1"/>
    <property type="molecule type" value="Genomic_DNA"/>
</dbReference>
<dbReference type="InterPro" id="IPR028250">
    <property type="entry name" value="DsbDN"/>
</dbReference>
<evidence type="ECO:0000256" key="1">
    <source>
        <dbReference type="ARBA" id="ARBA00004651"/>
    </source>
</evidence>
<dbReference type="Pfam" id="PF02683">
    <property type="entry name" value="DsbD_TM"/>
    <property type="match status" value="1"/>
</dbReference>
<dbReference type="SUPFAM" id="SSF52833">
    <property type="entry name" value="Thioredoxin-like"/>
    <property type="match status" value="1"/>
</dbReference>
<dbReference type="PROSITE" id="PS00194">
    <property type="entry name" value="THIOREDOXIN_1"/>
    <property type="match status" value="1"/>
</dbReference>
<keyword evidence="3 8" id="KW-0812">Transmembrane</keyword>
<dbReference type="CDD" id="cd02953">
    <property type="entry name" value="DsbDgamma"/>
    <property type="match status" value="1"/>
</dbReference>
<dbReference type="PANTHER" id="PTHR32234:SF3">
    <property type="entry name" value="SUPPRESSION OF COPPER SENSITIVITY PROTEIN"/>
    <property type="match status" value="1"/>
</dbReference>
<dbReference type="InterPro" id="IPR036249">
    <property type="entry name" value="Thioredoxin-like_sf"/>
</dbReference>
<reference evidence="11 12" key="1">
    <citation type="submission" date="2024-09" db="EMBL/GenBank/DDBJ databases">
        <authorList>
            <person name="Sun Q."/>
            <person name="Mori K."/>
        </authorList>
    </citation>
    <scope>NUCLEOTIDE SEQUENCE [LARGE SCALE GENOMIC DNA]</scope>
    <source>
        <strain evidence="11 12">CCM 7792</strain>
    </source>
</reference>
<feature type="chain" id="PRO_5046476562" evidence="9">
    <location>
        <begin position="41"/>
        <end position="725"/>
    </location>
</feature>
<comment type="subcellular location">
    <subcellularLocation>
        <location evidence="1">Cell membrane</location>
        <topology evidence="1">Multi-pass membrane protein</topology>
    </subcellularLocation>
</comment>
<keyword evidence="5 8" id="KW-1133">Transmembrane helix</keyword>
<keyword evidence="2" id="KW-1003">Cell membrane</keyword>
<keyword evidence="9" id="KW-0732">Signal</keyword>
<gene>
    <name evidence="11" type="ORF">ACFFJK_00805</name>
</gene>
<organism evidence="11 12">
    <name type="scientific">Massilia consociata</name>
    <dbReference type="NCBI Taxonomy" id="760117"/>
    <lineage>
        <taxon>Bacteria</taxon>
        <taxon>Pseudomonadati</taxon>
        <taxon>Pseudomonadota</taxon>
        <taxon>Betaproteobacteria</taxon>
        <taxon>Burkholderiales</taxon>
        <taxon>Oxalobacteraceae</taxon>
        <taxon>Telluria group</taxon>
        <taxon>Massilia</taxon>
    </lineage>
</organism>
<feature type="transmembrane region" description="Helical" evidence="8">
    <location>
        <begin position="577"/>
        <end position="595"/>
    </location>
</feature>
<evidence type="ECO:0000256" key="3">
    <source>
        <dbReference type="ARBA" id="ARBA00022692"/>
    </source>
</evidence>
<dbReference type="PANTHER" id="PTHR32234">
    <property type="entry name" value="THIOL:DISULFIDE INTERCHANGE PROTEIN DSBD"/>
    <property type="match status" value="1"/>
</dbReference>
<protein>
    <submittedName>
        <fullName evidence="11">Protein-disulfide reductase DsbD family protein</fullName>
    </submittedName>
</protein>
<keyword evidence="6 8" id="KW-0472">Membrane</keyword>
<evidence type="ECO:0000256" key="7">
    <source>
        <dbReference type="ARBA" id="ARBA00023284"/>
    </source>
</evidence>